<dbReference type="EMBL" id="MASR01000001">
    <property type="protein sequence ID" value="OFE13441.1"/>
    <property type="molecule type" value="Genomic_DNA"/>
</dbReference>
<gene>
    <name evidence="4" type="ORF">PHACT_10070</name>
</gene>
<dbReference type="SUPFAM" id="SSF51735">
    <property type="entry name" value="NAD(P)-binding Rossmann-fold domains"/>
    <property type="match status" value="1"/>
</dbReference>
<dbReference type="GO" id="GO:0016491">
    <property type="term" value="F:oxidoreductase activity"/>
    <property type="evidence" value="ECO:0007669"/>
    <property type="project" value="UniProtKB-KW"/>
</dbReference>
<dbReference type="PANTHER" id="PTHR43976">
    <property type="entry name" value="SHORT CHAIN DEHYDROGENASE"/>
    <property type="match status" value="1"/>
</dbReference>
<comment type="caution">
    <text evidence="4">The sequence shown here is derived from an EMBL/GenBank/DDBJ whole genome shotgun (WGS) entry which is preliminary data.</text>
</comment>
<evidence type="ECO:0000256" key="2">
    <source>
        <dbReference type="ARBA" id="ARBA00023002"/>
    </source>
</evidence>
<organism evidence="4 5">
    <name type="scientific">Pseudohongiella acticola</name>
    <dbReference type="NCBI Taxonomy" id="1524254"/>
    <lineage>
        <taxon>Bacteria</taxon>
        <taxon>Pseudomonadati</taxon>
        <taxon>Pseudomonadota</taxon>
        <taxon>Gammaproteobacteria</taxon>
        <taxon>Pseudomonadales</taxon>
        <taxon>Pseudohongiellaceae</taxon>
        <taxon>Pseudohongiella</taxon>
    </lineage>
</organism>
<protein>
    <submittedName>
        <fullName evidence="4">Short-chain dehydrogenase/reductase</fullName>
    </submittedName>
</protein>
<dbReference type="RefSeq" id="WP_070117616.1">
    <property type="nucleotide sequence ID" value="NZ_MASR01000001.1"/>
</dbReference>
<evidence type="ECO:0000313" key="5">
    <source>
        <dbReference type="Proteomes" id="UP000175669"/>
    </source>
</evidence>
<dbReference type="Gene3D" id="3.40.50.720">
    <property type="entry name" value="NAD(P)-binding Rossmann-like Domain"/>
    <property type="match status" value="1"/>
</dbReference>
<name>A0A1E8CLU0_9GAMM</name>
<dbReference type="PANTHER" id="PTHR43976:SF16">
    <property type="entry name" value="SHORT-CHAIN DEHYDROGENASE_REDUCTASE FAMILY PROTEIN"/>
    <property type="match status" value="1"/>
</dbReference>
<accession>A0A1E8CLU0</accession>
<dbReference type="OrthoDB" id="9775296at2"/>
<dbReference type="Pfam" id="PF00106">
    <property type="entry name" value="adh_short"/>
    <property type="match status" value="1"/>
</dbReference>
<comment type="similarity">
    <text evidence="1 3">Belongs to the short-chain dehydrogenases/reductases (SDR) family.</text>
</comment>
<evidence type="ECO:0000256" key="1">
    <source>
        <dbReference type="ARBA" id="ARBA00006484"/>
    </source>
</evidence>
<sequence>MKKTWFITGASSGFGLSILKLLLSRGHKVAATARNLEPLGRIKEQYPDNLWIMELDIKDSNLVHNVVNDAFNHFKTIDVVVNNAGYGLFGAAEEITNDQIERIIDTNLMGSIRVIRAFLTHFRKQNGGRILQVSSEGGQVAYPNFSAYHASKWGIEGFVESTAQEVSSFNIEFTIVEPGPTRTSFGKSLDTAEPIEAYRNTVSGKMRESFSNGIFTPKGDLEKMANAIVNSVDVTPAPFRLALGATAFENINNALNERLAVLHAMKSVTLNVDVDA</sequence>
<evidence type="ECO:0000313" key="4">
    <source>
        <dbReference type="EMBL" id="OFE13441.1"/>
    </source>
</evidence>
<dbReference type="AlphaFoldDB" id="A0A1E8CLU0"/>
<dbReference type="InterPro" id="IPR002347">
    <property type="entry name" value="SDR_fam"/>
</dbReference>
<dbReference type="CDD" id="cd05374">
    <property type="entry name" value="17beta-HSD-like_SDR_c"/>
    <property type="match status" value="1"/>
</dbReference>
<dbReference type="InterPro" id="IPR036291">
    <property type="entry name" value="NAD(P)-bd_dom_sf"/>
</dbReference>
<dbReference type="STRING" id="1524254.PHACT_10070"/>
<dbReference type="InterPro" id="IPR051911">
    <property type="entry name" value="SDR_oxidoreductase"/>
</dbReference>
<keyword evidence="2" id="KW-0560">Oxidoreductase</keyword>
<evidence type="ECO:0000256" key="3">
    <source>
        <dbReference type="RuleBase" id="RU000363"/>
    </source>
</evidence>
<dbReference type="PRINTS" id="PR00081">
    <property type="entry name" value="GDHRDH"/>
</dbReference>
<dbReference type="Proteomes" id="UP000175669">
    <property type="component" value="Unassembled WGS sequence"/>
</dbReference>
<reference evidence="5" key="1">
    <citation type="submission" date="2016-07" db="EMBL/GenBank/DDBJ databases">
        <authorList>
            <person name="Florea S."/>
            <person name="Webb J.S."/>
            <person name="Jaromczyk J."/>
            <person name="Schardl C.L."/>
        </authorList>
    </citation>
    <scope>NUCLEOTIDE SEQUENCE [LARGE SCALE GENOMIC DNA]</scope>
    <source>
        <strain evidence="5">KCTC 42131</strain>
    </source>
</reference>
<keyword evidence="5" id="KW-1185">Reference proteome</keyword>
<dbReference type="PRINTS" id="PR00080">
    <property type="entry name" value="SDRFAMILY"/>
</dbReference>
<proteinExistence type="inferred from homology"/>
<dbReference type="NCBIfam" id="NF005065">
    <property type="entry name" value="PRK06482.1"/>
    <property type="match status" value="1"/>
</dbReference>